<protein>
    <recommendedName>
        <fullName evidence="8">Signal recognition particle receptor FtsY</fullName>
        <shortName evidence="8">SRP receptor</shortName>
        <ecNumber evidence="8">3.6.5.4</ecNumber>
    </recommendedName>
</protein>
<organism evidence="11 12">
    <name type="scientific">Nitrososphaera gargensis (strain Ga9.2)</name>
    <dbReference type="NCBI Taxonomy" id="1237085"/>
    <lineage>
        <taxon>Archaea</taxon>
        <taxon>Nitrososphaerota</taxon>
        <taxon>Nitrososphaeria</taxon>
        <taxon>Nitrososphaerales</taxon>
        <taxon>Nitrososphaeraceae</taxon>
        <taxon>Nitrososphaera</taxon>
    </lineage>
</organism>
<keyword evidence="6 8" id="KW-0472">Membrane</keyword>
<feature type="compositionally biased region" description="Acidic residues" evidence="9">
    <location>
        <begin position="481"/>
        <end position="490"/>
    </location>
</feature>
<gene>
    <name evidence="8 11" type="primary">ftsY</name>
    <name evidence="11" type="ordered locus">Ngar_c24360</name>
</gene>
<dbReference type="InterPro" id="IPR013822">
    <property type="entry name" value="Signal_recog_particl_SRP54_hlx"/>
</dbReference>
<dbReference type="GeneID" id="13794453"/>
<dbReference type="Pfam" id="PF02881">
    <property type="entry name" value="SRP54_N"/>
    <property type="match status" value="1"/>
</dbReference>
<dbReference type="SMART" id="SM00962">
    <property type="entry name" value="SRP54"/>
    <property type="match status" value="1"/>
</dbReference>
<dbReference type="NCBIfam" id="TIGR00064">
    <property type="entry name" value="ftsY"/>
    <property type="match status" value="1"/>
</dbReference>
<dbReference type="Pfam" id="PF00448">
    <property type="entry name" value="SRP54"/>
    <property type="match status" value="1"/>
</dbReference>
<comment type="similarity">
    <text evidence="8">Belongs to the GTP-binding SRP family. FtsY subfamily.</text>
</comment>
<evidence type="ECO:0000256" key="2">
    <source>
        <dbReference type="ARBA" id="ARBA00022490"/>
    </source>
</evidence>
<evidence type="ECO:0000256" key="6">
    <source>
        <dbReference type="ARBA" id="ARBA00023136"/>
    </source>
</evidence>
<evidence type="ECO:0000256" key="3">
    <source>
        <dbReference type="ARBA" id="ARBA00022741"/>
    </source>
</evidence>
<dbReference type="GO" id="GO:0005047">
    <property type="term" value="F:signal recognition particle binding"/>
    <property type="evidence" value="ECO:0007669"/>
    <property type="project" value="TreeGrafter"/>
</dbReference>
<keyword evidence="5 8" id="KW-0342">GTP-binding</keyword>
<evidence type="ECO:0000256" key="1">
    <source>
        <dbReference type="ARBA" id="ARBA00022475"/>
    </source>
</evidence>
<evidence type="ECO:0000256" key="7">
    <source>
        <dbReference type="ARBA" id="ARBA00023170"/>
    </source>
</evidence>
<dbReference type="STRING" id="1237085.Ngar_c24360"/>
<dbReference type="HOGENOM" id="CLU_039705_0_0_2"/>
<evidence type="ECO:0000313" key="12">
    <source>
        <dbReference type="Proteomes" id="UP000008037"/>
    </source>
</evidence>
<evidence type="ECO:0000256" key="4">
    <source>
        <dbReference type="ARBA" id="ARBA00022801"/>
    </source>
</evidence>
<dbReference type="SUPFAM" id="SSF52540">
    <property type="entry name" value="P-loop containing nucleoside triphosphate hydrolases"/>
    <property type="match status" value="1"/>
</dbReference>
<dbReference type="GO" id="GO:0005525">
    <property type="term" value="F:GTP binding"/>
    <property type="evidence" value="ECO:0007669"/>
    <property type="project" value="UniProtKB-UniRule"/>
</dbReference>
<evidence type="ECO:0000256" key="5">
    <source>
        <dbReference type="ARBA" id="ARBA00023134"/>
    </source>
</evidence>
<proteinExistence type="inferred from homology"/>
<dbReference type="GO" id="GO:0006614">
    <property type="term" value="P:SRP-dependent cotranslational protein targeting to membrane"/>
    <property type="evidence" value="ECO:0007669"/>
    <property type="project" value="InterPro"/>
</dbReference>
<keyword evidence="12" id="KW-1185">Reference proteome</keyword>
<dbReference type="PANTHER" id="PTHR43134">
    <property type="entry name" value="SIGNAL RECOGNITION PARTICLE RECEPTOR SUBUNIT ALPHA"/>
    <property type="match status" value="1"/>
</dbReference>
<dbReference type="GO" id="GO:0005737">
    <property type="term" value="C:cytoplasm"/>
    <property type="evidence" value="ECO:0007669"/>
    <property type="project" value="UniProtKB-SubCell"/>
</dbReference>
<accession>K0IHF3</accession>
<feature type="binding site" evidence="8">
    <location>
        <begin position="254"/>
        <end position="257"/>
    </location>
    <ligand>
        <name>GTP</name>
        <dbReference type="ChEBI" id="CHEBI:37565"/>
    </ligand>
</feature>
<keyword evidence="1 8" id="KW-1003">Cell membrane</keyword>
<dbReference type="GO" id="GO:0003924">
    <property type="term" value="F:GTPase activity"/>
    <property type="evidence" value="ECO:0007669"/>
    <property type="project" value="UniProtKB-UniRule"/>
</dbReference>
<feature type="compositionally biased region" description="Basic and acidic residues" evidence="9">
    <location>
        <begin position="422"/>
        <end position="454"/>
    </location>
</feature>
<reference evidence="11 12" key="1">
    <citation type="journal article" date="2012" name="Environ. Microbiol.">
        <title>The genome of the ammonia-oxidizing Candidatus Nitrososphaera gargensis: insights into metabolic versatility and environmental adaptations.</title>
        <authorList>
            <person name="Spang A."/>
            <person name="Poehlein A."/>
            <person name="Offre P."/>
            <person name="Zumbragel S."/>
            <person name="Haider S."/>
            <person name="Rychlik N."/>
            <person name="Nowka B."/>
            <person name="Schmeisser C."/>
            <person name="Lebedeva E.V."/>
            <person name="Rattei T."/>
            <person name="Bohm C."/>
            <person name="Schmid M."/>
            <person name="Galushko A."/>
            <person name="Hatzenpichler R."/>
            <person name="Weinmaier T."/>
            <person name="Daniel R."/>
            <person name="Schleper C."/>
            <person name="Spieck E."/>
            <person name="Streit W."/>
            <person name="Wagner M."/>
        </authorList>
    </citation>
    <scope>NUCLEOTIDE SEQUENCE [LARGE SCALE GENOMIC DNA]</scope>
    <source>
        <strain evidence="12">Ga9.2</strain>
    </source>
</reference>
<comment type="catalytic activity">
    <reaction evidence="8">
        <text>GTP + H2O = GDP + phosphate + H(+)</text>
        <dbReference type="Rhea" id="RHEA:19669"/>
        <dbReference type="ChEBI" id="CHEBI:15377"/>
        <dbReference type="ChEBI" id="CHEBI:15378"/>
        <dbReference type="ChEBI" id="CHEBI:37565"/>
        <dbReference type="ChEBI" id="CHEBI:43474"/>
        <dbReference type="ChEBI" id="CHEBI:58189"/>
        <dbReference type="EC" id="3.6.5.4"/>
    </reaction>
</comment>
<feature type="binding site" evidence="8">
    <location>
        <begin position="196"/>
        <end position="200"/>
    </location>
    <ligand>
        <name>GTP</name>
        <dbReference type="ChEBI" id="CHEBI:37565"/>
    </ligand>
</feature>
<dbReference type="PATRIC" id="fig|1237085.11.peg.2407"/>
<dbReference type="OrthoDB" id="372188at2157"/>
<keyword evidence="7 8" id="KW-0675">Receptor</keyword>
<dbReference type="Proteomes" id="UP000008037">
    <property type="component" value="Chromosome"/>
</dbReference>
<dbReference type="GO" id="GO:0005886">
    <property type="term" value="C:plasma membrane"/>
    <property type="evidence" value="ECO:0007669"/>
    <property type="project" value="UniProtKB-SubCell"/>
</dbReference>
<dbReference type="HAMAP" id="MF_00920">
    <property type="entry name" value="FtsY"/>
    <property type="match status" value="1"/>
</dbReference>
<keyword evidence="2 8" id="KW-0963">Cytoplasm</keyword>
<dbReference type="InterPro" id="IPR036225">
    <property type="entry name" value="SRP/SRP_N"/>
</dbReference>
<evidence type="ECO:0000256" key="9">
    <source>
        <dbReference type="SAM" id="MobiDB-lite"/>
    </source>
</evidence>
<dbReference type="AlphaFoldDB" id="K0IHF3"/>
<feature type="compositionally biased region" description="Basic and acidic residues" evidence="9">
    <location>
        <begin position="336"/>
        <end position="347"/>
    </location>
</feature>
<feature type="region of interest" description="Disordered" evidence="9">
    <location>
        <begin position="316"/>
        <end position="490"/>
    </location>
</feature>
<dbReference type="FunCoup" id="K0IHF3">
    <property type="interactions" value="80"/>
</dbReference>
<dbReference type="InterPro" id="IPR003593">
    <property type="entry name" value="AAA+_ATPase"/>
</dbReference>
<dbReference type="KEGG" id="nga:Ngar_c24360"/>
<dbReference type="SMART" id="SM00963">
    <property type="entry name" value="SRP54_N"/>
    <property type="match status" value="1"/>
</dbReference>
<keyword evidence="3 8" id="KW-0547">Nucleotide-binding</keyword>
<comment type="subunit">
    <text evidence="8">Part of the signal recognition particle protein translocation system, which is composed of SRP and FtsY.</text>
</comment>
<dbReference type="RefSeq" id="WP_015019895.1">
    <property type="nucleotide sequence ID" value="NC_018719.1"/>
</dbReference>
<feature type="binding site" evidence="8">
    <location>
        <begin position="114"/>
        <end position="121"/>
    </location>
    <ligand>
        <name>GTP</name>
        <dbReference type="ChEBI" id="CHEBI:37565"/>
    </ligand>
</feature>
<dbReference type="Gene3D" id="3.40.50.300">
    <property type="entry name" value="P-loop containing nucleotide triphosphate hydrolases"/>
    <property type="match status" value="1"/>
</dbReference>
<dbReference type="PANTHER" id="PTHR43134:SF1">
    <property type="entry name" value="SIGNAL RECOGNITION PARTICLE RECEPTOR SUBUNIT ALPHA"/>
    <property type="match status" value="1"/>
</dbReference>
<sequence length="490" mass="54404">MFDKLKKAFSSAAKGIGQKELTEQVLDDALLDLQIALLESDVAQEVVDDLSKKLKNELLGLKLEKNQDATQVVQSKLQAAVAEIFARAGRLDLTEKIKAKKDAKAGPFVIVFLGINGTGKTTTVAKVANLLRKAGFTVVVAAGDTHRAGAIEQLEQHTNRLSLKIVKQRYGADPSSVGRDAYEHAKKNFIDVVLMDTAGRMQTSKNLMDEMGKIVRVVKPDVKLFIGDSLAGNDTINQAREFFQYTNFDGAILTKIDADAKGGAAISIAHITSKPIAYIGVGQGYDDIIPFDPDKFIESLFGSVGEVSVENLMSMPRAPEPAKAPEAPVVEEKEEELPPPKPVEKPRPAIVAPPVQPPVQEKSAPKPVIREEPKPAPKIVEYTLPPPQSEREKEQEEPPLSPKIEEPPKEKKSRFSLFGGKKKTDDDRKKKEEEEKRCREEEERAREEEERARLEEEEEEKKKRKEDKGTGEQEDKVIYLTDEDIEDLLK</sequence>
<dbReference type="SMART" id="SM00382">
    <property type="entry name" value="AAA"/>
    <property type="match status" value="1"/>
</dbReference>
<dbReference type="Gene3D" id="1.20.120.140">
    <property type="entry name" value="Signal recognition particle SRP54, nucleotide-binding domain"/>
    <property type="match status" value="1"/>
</dbReference>
<name>K0IHF3_NITGG</name>
<dbReference type="PROSITE" id="PS00300">
    <property type="entry name" value="SRP54"/>
    <property type="match status" value="1"/>
</dbReference>
<evidence type="ECO:0000256" key="8">
    <source>
        <dbReference type="HAMAP-Rule" id="MF_00920"/>
    </source>
</evidence>
<dbReference type="InterPro" id="IPR004390">
    <property type="entry name" value="SR_rcpt_FtsY"/>
</dbReference>
<dbReference type="InParanoid" id="K0IHF3"/>
<dbReference type="EC" id="3.6.5.4" evidence="8"/>
<evidence type="ECO:0000313" key="11">
    <source>
        <dbReference type="EMBL" id="AFU59360.1"/>
    </source>
</evidence>
<evidence type="ECO:0000259" key="10">
    <source>
        <dbReference type="PROSITE" id="PS00300"/>
    </source>
</evidence>
<feature type="domain" description="SRP54-type proteins GTP-binding" evidence="10">
    <location>
        <begin position="275"/>
        <end position="288"/>
    </location>
</feature>
<keyword evidence="4 8" id="KW-0378">Hydrolase</keyword>
<comment type="subcellular location">
    <subcellularLocation>
        <location evidence="8">Cell membrane</location>
        <topology evidence="8">Peripheral membrane protein</topology>
        <orientation evidence="8">Cytoplasmic side</orientation>
    </subcellularLocation>
    <subcellularLocation>
        <location evidence="8">Cytoplasm</location>
    </subcellularLocation>
</comment>
<dbReference type="InterPro" id="IPR042101">
    <property type="entry name" value="SRP54_N_sf"/>
</dbReference>
<comment type="function">
    <text evidence="8">Involved in targeting and insertion of nascent membrane proteins into the cytoplasmic membrane. Acts as a receptor for the complex formed by the signal recognition particle (SRP) and the ribosome-nascent chain (RNC).</text>
</comment>
<dbReference type="SUPFAM" id="SSF47364">
    <property type="entry name" value="Domain of the SRP/SRP receptor G-proteins"/>
    <property type="match status" value="1"/>
</dbReference>
<dbReference type="InterPro" id="IPR027417">
    <property type="entry name" value="P-loop_NTPase"/>
</dbReference>
<dbReference type="InterPro" id="IPR000897">
    <property type="entry name" value="SRP54_GTPase_dom"/>
</dbReference>
<feature type="compositionally biased region" description="Basic and acidic residues" evidence="9">
    <location>
        <begin position="466"/>
        <end position="477"/>
    </location>
</feature>
<dbReference type="EMBL" id="CP002408">
    <property type="protein sequence ID" value="AFU59360.1"/>
    <property type="molecule type" value="Genomic_DNA"/>
</dbReference>